<dbReference type="Gene3D" id="3.40.390.10">
    <property type="entry name" value="Collagenase (Catalytic Domain)"/>
    <property type="match status" value="1"/>
</dbReference>
<dbReference type="EMBL" id="CAJNOE010000288">
    <property type="protein sequence ID" value="CAF1121468.1"/>
    <property type="molecule type" value="Genomic_DNA"/>
</dbReference>
<proteinExistence type="predicted"/>
<accession>A0A819ECA5</accession>
<evidence type="ECO:0000313" key="3">
    <source>
        <dbReference type="EMBL" id="CAF1121468.1"/>
    </source>
</evidence>
<comment type="caution">
    <text evidence="4">The sequence shown here is derived from an EMBL/GenBank/DDBJ whole genome shotgun (WGS) entry which is preliminary data.</text>
</comment>
<dbReference type="AlphaFoldDB" id="A0A819ECA5"/>
<organism evidence="4 5">
    <name type="scientific">Adineta steineri</name>
    <dbReference type="NCBI Taxonomy" id="433720"/>
    <lineage>
        <taxon>Eukaryota</taxon>
        <taxon>Metazoa</taxon>
        <taxon>Spiralia</taxon>
        <taxon>Gnathifera</taxon>
        <taxon>Rotifera</taxon>
        <taxon>Eurotatoria</taxon>
        <taxon>Bdelloidea</taxon>
        <taxon>Adinetida</taxon>
        <taxon>Adinetidae</taxon>
        <taxon>Adineta</taxon>
    </lineage>
</organism>
<evidence type="ECO:0000256" key="2">
    <source>
        <dbReference type="SAM" id="SignalP"/>
    </source>
</evidence>
<name>A0A819ECA5_9BILA</name>
<dbReference type="InterPro" id="IPR024079">
    <property type="entry name" value="MetalloPept_cat_dom_sf"/>
</dbReference>
<evidence type="ECO:0000256" key="1">
    <source>
        <dbReference type="SAM" id="Phobius"/>
    </source>
</evidence>
<keyword evidence="2" id="KW-0732">Signal</keyword>
<keyword evidence="1" id="KW-0472">Membrane</keyword>
<keyword evidence="1" id="KW-1133">Transmembrane helix</keyword>
<sequence>MNLIISFVFLFICLPQIFSLFLPKNILCNQSIPLPSIDSSITTNQNLSLTFCNLTFNINIHLNEHFFSRNISIDKSIKSSIKQNFTYFGHIIDEDRSSISLILYPQLQIYIYLNGTYYYYVSSSENTTIILKFSQRQLLQYYPQLVNDSLWNSLQQEEDIYQRNSIILHDLHFIYELLTLRCESDNFEYKTMSFCSLALIVDELLYEKIFHSNIYYLFTFIEHYNFLLRTLTRNEYGGFLIERITLINHIETNFNVSLDLLHTLANNTNFQLKNYCLVHQMLLSDNEKDNYILGYQSSIHTYDIGGICSSPFSINNNASDEINLNTGLSIVNENLTKDLSLFFNGLMKTSYLFFRQMGLNLTLCSINATRRGFFQFNTDVSPVVQHCIDLVPVTLRSALKRRAHLCFNYINIYNSTNQTIQQQQQGICQQSIDSQSSVPIITGKHRKTPYIENALNNNRPGEWFEGNIVGMIITFSLIIWIPVSCFVHFCKDEINKKSLIEKQQQQQQHELETLPIKSVVIDQSGITKQTQTD</sequence>
<dbReference type="Proteomes" id="UP000663868">
    <property type="component" value="Unassembled WGS sequence"/>
</dbReference>
<keyword evidence="1" id="KW-0812">Transmembrane</keyword>
<evidence type="ECO:0000313" key="4">
    <source>
        <dbReference type="EMBL" id="CAF3848428.1"/>
    </source>
</evidence>
<feature type="signal peptide" evidence="2">
    <location>
        <begin position="1"/>
        <end position="19"/>
    </location>
</feature>
<dbReference type="Proteomes" id="UP000663860">
    <property type="component" value="Unassembled WGS sequence"/>
</dbReference>
<feature type="transmembrane region" description="Helical" evidence="1">
    <location>
        <begin position="468"/>
        <end position="490"/>
    </location>
</feature>
<dbReference type="EMBL" id="CAJOBB010001375">
    <property type="protein sequence ID" value="CAF3848428.1"/>
    <property type="molecule type" value="Genomic_DNA"/>
</dbReference>
<feature type="chain" id="PRO_5035693354" evidence="2">
    <location>
        <begin position="20"/>
        <end position="533"/>
    </location>
</feature>
<gene>
    <name evidence="3" type="ORF">IZO911_LOCUS24168</name>
    <name evidence="4" type="ORF">KXQ929_LOCUS19952</name>
</gene>
<protein>
    <submittedName>
        <fullName evidence="4">Uncharacterized protein</fullName>
    </submittedName>
</protein>
<dbReference type="GO" id="GO:0008237">
    <property type="term" value="F:metallopeptidase activity"/>
    <property type="evidence" value="ECO:0007669"/>
    <property type="project" value="InterPro"/>
</dbReference>
<reference evidence="4" key="1">
    <citation type="submission" date="2021-02" db="EMBL/GenBank/DDBJ databases">
        <authorList>
            <person name="Nowell W R."/>
        </authorList>
    </citation>
    <scope>NUCLEOTIDE SEQUENCE</scope>
</reference>
<evidence type="ECO:0000313" key="5">
    <source>
        <dbReference type="Proteomes" id="UP000663868"/>
    </source>
</evidence>